<dbReference type="RefSeq" id="WP_316027275.1">
    <property type="nucleotide sequence ID" value="NZ_JAWDIO010000002.1"/>
</dbReference>
<protein>
    <submittedName>
        <fullName evidence="1">Uncharacterized protein</fullName>
    </submittedName>
</protein>
<name>A0ABU3T0P7_9ALTE</name>
<proteinExistence type="predicted"/>
<accession>A0ABU3T0P7</accession>
<keyword evidence="2" id="KW-1185">Reference proteome</keyword>
<dbReference type="EMBL" id="JAWDIO010000002">
    <property type="protein sequence ID" value="MDU0355752.1"/>
    <property type="molecule type" value="Genomic_DNA"/>
</dbReference>
<reference evidence="1 2" key="1">
    <citation type="submission" date="2023-10" db="EMBL/GenBank/DDBJ databases">
        <title>Glaciecola aquimarina strain GGW-M5 nov., isolated from a coastal seawater.</title>
        <authorList>
            <person name="Bayburt H."/>
            <person name="Kim J.M."/>
            <person name="Choi B.J."/>
            <person name="Jeon C.O."/>
        </authorList>
    </citation>
    <scope>NUCLEOTIDE SEQUENCE [LARGE SCALE GENOMIC DNA]</scope>
    <source>
        <strain evidence="1 2">KCTC 32108</strain>
    </source>
</reference>
<evidence type="ECO:0000313" key="2">
    <source>
        <dbReference type="Proteomes" id="UP001247805"/>
    </source>
</evidence>
<organism evidence="1 2">
    <name type="scientific">Paraglaciecola aquimarina</name>
    <dbReference type="NCBI Taxonomy" id="1235557"/>
    <lineage>
        <taxon>Bacteria</taxon>
        <taxon>Pseudomonadati</taxon>
        <taxon>Pseudomonadota</taxon>
        <taxon>Gammaproteobacteria</taxon>
        <taxon>Alteromonadales</taxon>
        <taxon>Alteromonadaceae</taxon>
        <taxon>Paraglaciecola</taxon>
    </lineage>
</organism>
<comment type="caution">
    <text evidence="1">The sequence shown here is derived from an EMBL/GenBank/DDBJ whole genome shotgun (WGS) entry which is preliminary data.</text>
</comment>
<sequence>MINISEGLVITNEKLFPALFEQRLKNLLEIIEKYKGLVPRDYANITEPNAIGRNAFQYYIAQVTFSSELLQELYSFLYVDIKTRRN</sequence>
<evidence type="ECO:0000313" key="1">
    <source>
        <dbReference type="EMBL" id="MDU0355752.1"/>
    </source>
</evidence>
<gene>
    <name evidence="1" type="ORF">RS130_19370</name>
</gene>
<dbReference type="Proteomes" id="UP001247805">
    <property type="component" value="Unassembled WGS sequence"/>
</dbReference>